<gene>
    <name evidence="2" type="ORF">SI7747_09011133</name>
</gene>
<dbReference type="GO" id="GO:0006402">
    <property type="term" value="P:mRNA catabolic process"/>
    <property type="evidence" value="ECO:0007669"/>
    <property type="project" value="InterPro"/>
</dbReference>
<feature type="region of interest" description="Disordered" evidence="1">
    <location>
        <begin position="115"/>
        <end position="173"/>
    </location>
</feature>
<protein>
    <submittedName>
        <fullName evidence="2">Uncharacterized protein</fullName>
    </submittedName>
</protein>
<dbReference type="Proteomes" id="UP001189122">
    <property type="component" value="Unassembled WGS sequence"/>
</dbReference>
<dbReference type="AlphaFoldDB" id="A0A7I8J3Y8"/>
<keyword evidence="3" id="KW-1185">Reference proteome</keyword>
<organism evidence="2">
    <name type="scientific">Spirodela intermedia</name>
    <name type="common">Intermediate duckweed</name>
    <dbReference type="NCBI Taxonomy" id="51605"/>
    <lineage>
        <taxon>Eukaryota</taxon>
        <taxon>Viridiplantae</taxon>
        <taxon>Streptophyta</taxon>
        <taxon>Embryophyta</taxon>
        <taxon>Tracheophyta</taxon>
        <taxon>Spermatophyta</taxon>
        <taxon>Magnoliopsida</taxon>
        <taxon>Liliopsida</taxon>
        <taxon>Araceae</taxon>
        <taxon>Lemnoideae</taxon>
        <taxon>Spirodela</taxon>
    </lineage>
</organism>
<dbReference type="PANTHER" id="PTHR31447:SF0">
    <property type="entry name" value="HYDROXYPROLINE-RICH GLYCOPROTEIN FAMILY PROTEIN"/>
    <property type="match status" value="1"/>
</dbReference>
<dbReference type="InterPro" id="IPR044842">
    <property type="entry name" value="ALKBH9B/ALKBH10B-like"/>
</dbReference>
<dbReference type="EMBL" id="LR743596">
    <property type="protein sequence ID" value="CAA2625364.1"/>
    <property type="molecule type" value="Genomic_DNA"/>
</dbReference>
<dbReference type="GO" id="GO:0003729">
    <property type="term" value="F:mRNA binding"/>
    <property type="evidence" value="ECO:0007669"/>
    <property type="project" value="InterPro"/>
</dbReference>
<reference evidence="2 3" key="1">
    <citation type="submission" date="2019-12" db="EMBL/GenBank/DDBJ databases">
        <authorList>
            <person name="Scholz U."/>
            <person name="Mascher M."/>
            <person name="Fiebig A."/>
        </authorList>
    </citation>
    <scope>NUCLEOTIDE SEQUENCE</scope>
</reference>
<name>A0A7I8J3Y8_SPIIN</name>
<evidence type="ECO:0000256" key="1">
    <source>
        <dbReference type="SAM" id="MobiDB-lite"/>
    </source>
</evidence>
<evidence type="ECO:0000313" key="2">
    <source>
        <dbReference type="EMBL" id="CAA2625364.1"/>
    </source>
</evidence>
<dbReference type="PANTHER" id="PTHR31447">
    <property type="entry name" value="HYDROXYPROLINE-RICH GLYCOPROTEIN FAMILY PROTEIN-RELATED"/>
    <property type="match status" value="1"/>
</dbReference>
<accession>A0A7I8J3Y8</accession>
<dbReference type="EMBL" id="CACRZD030000009">
    <property type="protein sequence ID" value="CAA6664744.1"/>
    <property type="molecule type" value="Genomic_DNA"/>
</dbReference>
<proteinExistence type="predicted"/>
<sequence length="291" mass="33723">MAISSASAIVPEKMQFPRGTEVHNLTYQWFPDERDGFHLRTTGEPDEYDMVFRSIQQRRCNWAPVLYMQQYFSISDVNLTLQQVAWRKQQRRFDQPKVNGKDFKKSNVGYRQVRKLDNRRENQNCSTRADAQKIEEESDLGEEIQRRASVQVPDENLSPEVSQKDGPCDDNAPKAAKFSAEAVTNQEGEDKDFPAQSFLYVNHLDGLKLYEGLFKVSEISSMISAVNEWRIAGRKGEFQGKLYISPRLFCFSPPVLKNEYYMVFVPIEVCRIDEDNSSNICSFHEYHQVTC</sequence>
<evidence type="ECO:0000313" key="3">
    <source>
        <dbReference type="Proteomes" id="UP001189122"/>
    </source>
</evidence>
<dbReference type="GO" id="GO:0032451">
    <property type="term" value="F:demethylase activity"/>
    <property type="evidence" value="ECO:0007669"/>
    <property type="project" value="InterPro"/>
</dbReference>